<name>A0A6A6W5K9_9PEZI</name>
<accession>A0A6A6W5K9</accession>
<dbReference type="Gene3D" id="2.60.40.650">
    <property type="match status" value="1"/>
</dbReference>
<dbReference type="PROSITE" id="PS00191">
    <property type="entry name" value="CYTOCHROME_B5_1"/>
    <property type="match status" value="1"/>
</dbReference>
<dbReference type="GeneID" id="54490123"/>
<sequence length="482" mass="53648">MHWATSYEAIPNVQYFRLAEVASHDASSDRQWITRGTSVYDITDFISAHPGGPIILHAAGGSIDPYWKLFTIHASSHVQEILAQYKIGEIASCDLVNGEVPCASIRNPYADDPPRDSRLKTLTENPRNAESPDEALSEDVTPNELFYVRNHFWVPPVKEEEYTFTVELPCGTERTYSLSDLKSFEPHTITATLQCAGNRRSHMSAAVKPTNGLPWNVGGISTATWTGARLADVLADAGLDMRSEEHKSARHADFTALEAYGASIPLSTAMDPRSDVLLAYAMNGTDLPRDHGYPVRVVAPGIVAARSVKWVQKVSIGEEESASQWQRRDYKCFGPNEKRLDWDKAKSIQEMPVMSAITGYRIKKKGGGWLGRQDGQKMLDVWGYAYSGGGREIVRVDVSLDGGKSWDQAELLRGEREDGSKTWAWTRWRYHMADPGDGKVEIAVKATDEAYNTQPERFDGIWNARGNLATAWHRVVVGEDET</sequence>
<dbReference type="GO" id="GO:0050464">
    <property type="term" value="F:nitrate reductase (NADPH) activity"/>
    <property type="evidence" value="ECO:0007669"/>
    <property type="project" value="UniProtKB-EC"/>
</dbReference>
<evidence type="ECO:0000256" key="9">
    <source>
        <dbReference type="ARBA" id="ARBA00022617"/>
    </source>
</evidence>
<keyword evidence="10 15" id="KW-0479">Metal-binding</keyword>
<dbReference type="GO" id="GO:0005758">
    <property type="term" value="C:mitochondrial intermembrane space"/>
    <property type="evidence" value="ECO:0007669"/>
    <property type="project" value="UniProtKB-SubCell"/>
</dbReference>
<dbReference type="PANTHER" id="PTHR19372:SF7">
    <property type="entry name" value="SULFITE OXIDASE, MITOCHONDRIAL"/>
    <property type="match status" value="1"/>
</dbReference>
<dbReference type="Gene3D" id="3.10.120.10">
    <property type="entry name" value="Cytochrome b5-like heme/steroid binding domain"/>
    <property type="match status" value="1"/>
</dbReference>
<evidence type="ECO:0000256" key="5">
    <source>
        <dbReference type="ARBA" id="ARBA00012505"/>
    </source>
</evidence>
<dbReference type="InterPro" id="IPR005066">
    <property type="entry name" value="MoCF_OxRdtse_dimer"/>
</dbReference>
<evidence type="ECO:0000259" key="17">
    <source>
        <dbReference type="PROSITE" id="PS50255"/>
    </source>
</evidence>
<feature type="compositionally biased region" description="Basic and acidic residues" evidence="16">
    <location>
        <begin position="112"/>
        <end position="121"/>
    </location>
</feature>
<feature type="domain" description="Cytochrome b5 heme-binding" evidence="17">
    <location>
        <begin position="13"/>
        <end position="91"/>
    </location>
</feature>
<evidence type="ECO:0000256" key="11">
    <source>
        <dbReference type="ARBA" id="ARBA00023002"/>
    </source>
</evidence>
<comment type="similarity">
    <text evidence="15">Belongs to the cytochrome b5 family.</text>
</comment>
<protein>
    <recommendedName>
        <fullName evidence="7">Nitrate reductase [NADPH]</fullName>
        <ecNumber evidence="6">1.7.1.3</ecNumber>
        <ecNumber evidence="5">1.8.3.1</ecNumber>
    </recommendedName>
</protein>
<dbReference type="OrthoDB" id="10051395at2759"/>
<dbReference type="RefSeq" id="XP_033598792.1">
    <property type="nucleotide sequence ID" value="XM_033749069.1"/>
</dbReference>
<dbReference type="SUPFAM" id="SSF56524">
    <property type="entry name" value="Oxidoreductase molybdopterin-binding domain"/>
    <property type="match status" value="1"/>
</dbReference>
<dbReference type="Pfam" id="PF00174">
    <property type="entry name" value="Oxidored_molyb"/>
    <property type="match status" value="1"/>
</dbReference>
<comment type="subcellular location">
    <subcellularLocation>
        <location evidence="3">Mitochondrion intermembrane space</location>
    </subcellularLocation>
</comment>
<evidence type="ECO:0000313" key="18">
    <source>
        <dbReference type="EMBL" id="KAF2756341.1"/>
    </source>
</evidence>
<evidence type="ECO:0000256" key="14">
    <source>
        <dbReference type="ARBA" id="ARBA00049155"/>
    </source>
</evidence>
<organism evidence="18 19">
    <name type="scientific">Pseudovirgaria hyperparasitica</name>
    <dbReference type="NCBI Taxonomy" id="470096"/>
    <lineage>
        <taxon>Eukaryota</taxon>
        <taxon>Fungi</taxon>
        <taxon>Dikarya</taxon>
        <taxon>Ascomycota</taxon>
        <taxon>Pezizomycotina</taxon>
        <taxon>Dothideomycetes</taxon>
        <taxon>Dothideomycetes incertae sedis</taxon>
        <taxon>Acrospermales</taxon>
        <taxon>Acrospermaceae</taxon>
        <taxon>Pseudovirgaria</taxon>
    </lineage>
</organism>
<evidence type="ECO:0000256" key="3">
    <source>
        <dbReference type="ARBA" id="ARBA00004569"/>
    </source>
</evidence>
<evidence type="ECO:0000256" key="4">
    <source>
        <dbReference type="ARBA" id="ARBA00004971"/>
    </source>
</evidence>
<comment type="cofactor">
    <cofactor evidence="2">
        <name>heme b</name>
        <dbReference type="ChEBI" id="CHEBI:60344"/>
    </cofactor>
</comment>
<dbReference type="InterPro" id="IPR008335">
    <property type="entry name" value="Mopterin_OxRdtase_euk"/>
</dbReference>
<evidence type="ECO:0000256" key="12">
    <source>
        <dbReference type="ARBA" id="ARBA00023004"/>
    </source>
</evidence>
<dbReference type="AlphaFoldDB" id="A0A6A6W5K9"/>
<evidence type="ECO:0000256" key="13">
    <source>
        <dbReference type="ARBA" id="ARBA00023128"/>
    </source>
</evidence>
<dbReference type="SUPFAM" id="SSF81296">
    <property type="entry name" value="E set domains"/>
    <property type="match status" value="1"/>
</dbReference>
<dbReference type="EMBL" id="ML996575">
    <property type="protein sequence ID" value="KAF2756341.1"/>
    <property type="molecule type" value="Genomic_DNA"/>
</dbReference>
<keyword evidence="19" id="KW-1185">Reference proteome</keyword>
<reference evidence="18" key="1">
    <citation type="journal article" date="2020" name="Stud. Mycol.">
        <title>101 Dothideomycetes genomes: a test case for predicting lifestyles and emergence of pathogens.</title>
        <authorList>
            <person name="Haridas S."/>
            <person name="Albert R."/>
            <person name="Binder M."/>
            <person name="Bloem J."/>
            <person name="Labutti K."/>
            <person name="Salamov A."/>
            <person name="Andreopoulos B."/>
            <person name="Baker S."/>
            <person name="Barry K."/>
            <person name="Bills G."/>
            <person name="Bluhm B."/>
            <person name="Cannon C."/>
            <person name="Castanera R."/>
            <person name="Culley D."/>
            <person name="Daum C."/>
            <person name="Ezra D."/>
            <person name="Gonzalez J."/>
            <person name="Henrissat B."/>
            <person name="Kuo A."/>
            <person name="Liang C."/>
            <person name="Lipzen A."/>
            <person name="Lutzoni F."/>
            <person name="Magnuson J."/>
            <person name="Mondo S."/>
            <person name="Nolan M."/>
            <person name="Ohm R."/>
            <person name="Pangilinan J."/>
            <person name="Park H.-J."/>
            <person name="Ramirez L."/>
            <person name="Alfaro M."/>
            <person name="Sun H."/>
            <person name="Tritt A."/>
            <person name="Yoshinaga Y."/>
            <person name="Zwiers L.-H."/>
            <person name="Turgeon B."/>
            <person name="Goodwin S."/>
            <person name="Spatafora J."/>
            <person name="Crous P."/>
            <person name="Grigoriev I."/>
        </authorList>
    </citation>
    <scope>NUCLEOTIDE SEQUENCE</scope>
    <source>
        <strain evidence="18">CBS 121739</strain>
    </source>
</reference>
<comment type="cofactor">
    <cofactor evidence="1">
        <name>Mo-molybdopterin</name>
        <dbReference type="ChEBI" id="CHEBI:71302"/>
    </cofactor>
</comment>
<dbReference type="SMART" id="SM01117">
    <property type="entry name" value="Cyt-b5"/>
    <property type="match status" value="1"/>
</dbReference>
<dbReference type="InterPro" id="IPR000572">
    <property type="entry name" value="OxRdtase_Mopterin-bd_dom"/>
</dbReference>
<evidence type="ECO:0000256" key="2">
    <source>
        <dbReference type="ARBA" id="ARBA00001970"/>
    </source>
</evidence>
<dbReference type="Pfam" id="PF00173">
    <property type="entry name" value="Cyt-b5"/>
    <property type="match status" value="1"/>
</dbReference>
<keyword evidence="13" id="KW-0496">Mitochondrion</keyword>
<evidence type="ECO:0000256" key="10">
    <source>
        <dbReference type="ARBA" id="ARBA00022723"/>
    </source>
</evidence>
<evidence type="ECO:0000256" key="8">
    <source>
        <dbReference type="ARBA" id="ARBA00022505"/>
    </source>
</evidence>
<evidence type="ECO:0000256" key="16">
    <source>
        <dbReference type="SAM" id="MobiDB-lite"/>
    </source>
</evidence>
<proteinExistence type="inferred from homology"/>
<keyword evidence="11" id="KW-0560">Oxidoreductase</keyword>
<dbReference type="InterPro" id="IPR001199">
    <property type="entry name" value="Cyt_B5-like_heme/steroid-bd"/>
</dbReference>
<comment type="pathway">
    <text evidence="4">Energy metabolism; sulfur metabolism.</text>
</comment>
<dbReference type="PRINTS" id="PR00407">
    <property type="entry name" value="EUMOPTERIN"/>
</dbReference>
<evidence type="ECO:0000313" key="19">
    <source>
        <dbReference type="Proteomes" id="UP000799437"/>
    </source>
</evidence>
<dbReference type="InterPro" id="IPR018506">
    <property type="entry name" value="Cyt_B5_heme-BS"/>
</dbReference>
<dbReference type="Gene3D" id="3.90.420.10">
    <property type="entry name" value="Oxidoreductase, molybdopterin-binding domain"/>
    <property type="match status" value="1"/>
</dbReference>
<dbReference type="GO" id="GO:0008482">
    <property type="term" value="F:sulfite oxidase activity"/>
    <property type="evidence" value="ECO:0007669"/>
    <property type="project" value="UniProtKB-EC"/>
</dbReference>
<evidence type="ECO:0000256" key="15">
    <source>
        <dbReference type="RuleBase" id="RU362121"/>
    </source>
</evidence>
<keyword evidence="9 15" id="KW-0349">Heme</keyword>
<dbReference type="InterPro" id="IPR036400">
    <property type="entry name" value="Cyt_B5-like_heme/steroid_sf"/>
</dbReference>
<dbReference type="FunFam" id="3.10.120.10:FF:000007">
    <property type="entry name" value="Sulfite oxidase, mitochondrial"/>
    <property type="match status" value="1"/>
</dbReference>
<gene>
    <name evidence="18" type="ORF">EJ05DRAFT_532383</name>
</gene>
<feature type="region of interest" description="Disordered" evidence="16">
    <location>
        <begin position="106"/>
        <end position="136"/>
    </location>
</feature>
<dbReference type="GO" id="GO:0006790">
    <property type="term" value="P:sulfur compound metabolic process"/>
    <property type="evidence" value="ECO:0007669"/>
    <property type="project" value="TreeGrafter"/>
</dbReference>
<dbReference type="GO" id="GO:0020037">
    <property type="term" value="F:heme binding"/>
    <property type="evidence" value="ECO:0007669"/>
    <property type="project" value="UniProtKB-UniRule"/>
</dbReference>
<dbReference type="EC" id="1.8.3.1" evidence="5"/>
<dbReference type="GO" id="GO:0043546">
    <property type="term" value="F:molybdopterin cofactor binding"/>
    <property type="evidence" value="ECO:0007669"/>
    <property type="project" value="TreeGrafter"/>
</dbReference>
<keyword evidence="12 15" id="KW-0408">Iron</keyword>
<dbReference type="FunFam" id="3.90.420.10:FF:000002">
    <property type="entry name" value="sulfite oxidase, mitochondrial"/>
    <property type="match status" value="1"/>
</dbReference>
<evidence type="ECO:0000256" key="7">
    <source>
        <dbReference type="ARBA" id="ARBA00015499"/>
    </source>
</evidence>
<dbReference type="InterPro" id="IPR014756">
    <property type="entry name" value="Ig_E-set"/>
</dbReference>
<evidence type="ECO:0000256" key="6">
    <source>
        <dbReference type="ARBA" id="ARBA00012673"/>
    </source>
</evidence>
<dbReference type="InterPro" id="IPR036374">
    <property type="entry name" value="OxRdtase_Mopterin-bd_sf"/>
</dbReference>
<dbReference type="EC" id="1.7.1.3" evidence="6"/>
<dbReference type="GO" id="GO:0030151">
    <property type="term" value="F:molybdenum ion binding"/>
    <property type="evidence" value="ECO:0007669"/>
    <property type="project" value="InterPro"/>
</dbReference>
<comment type="catalytic activity">
    <reaction evidence="14">
        <text>nitrite + NADP(+) + H2O = nitrate + NADPH + H(+)</text>
        <dbReference type="Rhea" id="RHEA:19061"/>
        <dbReference type="ChEBI" id="CHEBI:15377"/>
        <dbReference type="ChEBI" id="CHEBI:15378"/>
        <dbReference type="ChEBI" id="CHEBI:16301"/>
        <dbReference type="ChEBI" id="CHEBI:17632"/>
        <dbReference type="ChEBI" id="CHEBI:57783"/>
        <dbReference type="ChEBI" id="CHEBI:58349"/>
        <dbReference type="EC" id="1.7.1.3"/>
    </reaction>
</comment>
<dbReference type="SUPFAM" id="SSF55856">
    <property type="entry name" value="Cytochrome b5-like heme/steroid binding domain"/>
    <property type="match status" value="1"/>
</dbReference>
<dbReference type="Proteomes" id="UP000799437">
    <property type="component" value="Unassembled WGS sequence"/>
</dbReference>
<dbReference type="PROSITE" id="PS50255">
    <property type="entry name" value="CYTOCHROME_B5_2"/>
    <property type="match status" value="1"/>
</dbReference>
<dbReference type="PANTHER" id="PTHR19372">
    <property type="entry name" value="SULFITE REDUCTASE"/>
    <property type="match status" value="1"/>
</dbReference>
<evidence type="ECO:0000256" key="1">
    <source>
        <dbReference type="ARBA" id="ARBA00001924"/>
    </source>
</evidence>
<dbReference type="Pfam" id="PF03404">
    <property type="entry name" value="Mo-co_dimer"/>
    <property type="match status" value="1"/>
</dbReference>
<keyword evidence="8" id="KW-0500">Molybdenum</keyword>